<evidence type="ECO:0000256" key="1">
    <source>
        <dbReference type="ARBA" id="ARBA00023125"/>
    </source>
</evidence>
<dbReference type="InterPro" id="IPR001867">
    <property type="entry name" value="OmpR/PhoB-type_DNA-bd"/>
</dbReference>
<evidence type="ECO:0000259" key="4">
    <source>
        <dbReference type="PROSITE" id="PS51755"/>
    </source>
</evidence>
<dbReference type="PROSITE" id="PS51755">
    <property type="entry name" value="OMPR_PHOB"/>
    <property type="match status" value="1"/>
</dbReference>
<dbReference type="EMBL" id="JBHRXK010000009">
    <property type="protein sequence ID" value="MFC3552296.1"/>
    <property type="molecule type" value="Genomic_DNA"/>
</dbReference>
<proteinExistence type="predicted"/>
<evidence type="ECO:0000313" key="6">
    <source>
        <dbReference type="Proteomes" id="UP001595740"/>
    </source>
</evidence>
<evidence type="ECO:0000313" key="5">
    <source>
        <dbReference type="EMBL" id="MFC3552296.1"/>
    </source>
</evidence>
<feature type="DNA-binding region" description="OmpR/PhoB-type" evidence="2">
    <location>
        <begin position="6"/>
        <end position="104"/>
    </location>
</feature>
<feature type="compositionally biased region" description="Basic residues" evidence="3">
    <location>
        <begin position="152"/>
        <end position="173"/>
    </location>
</feature>
<organism evidence="5 6">
    <name type="scientific">Lysobacter cavernae</name>
    <dbReference type="NCBI Taxonomy" id="1685901"/>
    <lineage>
        <taxon>Bacteria</taxon>
        <taxon>Pseudomonadati</taxon>
        <taxon>Pseudomonadota</taxon>
        <taxon>Gammaproteobacteria</taxon>
        <taxon>Lysobacterales</taxon>
        <taxon>Lysobacteraceae</taxon>
        <taxon>Lysobacter</taxon>
    </lineage>
</organism>
<comment type="caution">
    <text evidence="5">The sequence shown here is derived from an EMBL/GenBank/DDBJ whole genome shotgun (WGS) entry which is preliminary data.</text>
</comment>
<dbReference type="Pfam" id="PF00486">
    <property type="entry name" value="Trans_reg_C"/>
    <property type="match status" value="1"/>
</dbReference>
<dbReference type="RefSeq" id="WP_386760058.1">
    <property type="nucleotide sequence ID" value="NZ_JBHRXK010000009.1"/>
</dbReference>
<keyword evidence="6" id="KW-1185">Reference proteome</keyword>
<gene>
    <name evidence="5" type="ORF">ACFOLC_14925</name>
</gene>
<protein>
    <submittedName>
        <fullName evidence="5">Transcriptional regulator</fullName>
    </submittedName>
</protein>
<dbReference type="Proteomes" id="UP001595740">
    <property type="component" value="Unassembled WGS sequence"/>
</dbReference>
<sequence>MPSSVPAVLAFDDYVLDLAGRRLLRAGEPLPLEPKAFAVLSLLASAPGQVFARDEIVDAVWGHRHVTPGVLNRIMTLLRHAFGEDAQSPHYLHTVHGYGYRFDLPPTATAPSGVAPPGETGELPTASSAPSRRRSDRTRIPGTNRRYGPRLGLRRPTHREHRRRSPAPARHRD</sequence>
<evidence type="ECO:0000256" key="3">
    <source>
        <dbReference type="SAM" id="MobiDB-lite"/>
    </source>
</evidence>
<accession>A0ABV7RWF8</accession>
<evidence type="ECO:0000256" key="2">
    <source>
        <dbReference type="PROSITE-ProRule" id="PRU01091"/>
    </source>
</evidence>
<dbReference type="SUPFAM" id="SSF46894">
    <property type="entry name" value="C-terminal effector domain of the bipartite response regulators"/>
    <property type="match status" value="1"/>
</dbReference>
<dbReference type="Gene3D" id="1.10.10.10">
    <property type="entry name" value="Winged helix-like DNA-binding domain superfamily/Winged helix DNA-binding domain"/>
    <property type="match status" value="1"/>
</dbReference>
<dbReference type="InterPro" id="IPR016032">
    <property type="entry name" value="Sig_transdc_resp-reg_C-effctor"/>
</dbReference>
<reference evidence="6" key="1">
    <citation type="journal article" date="2019" name="Int. J. Syst. Evol. Microbiol.">
        <title>The Global Catalogue of Microorganisms (GCM) 10K type strain sequencing project: providing services to taxonomists for standard genome sequencing and annotation.</title>
        <authorList>
            <consortium name="The Broad Institute Genomics Platform"/>
            <consortium name="The Broad Institute Genome Sequencing Center for Infectious Disease"/>
            <person name="Wu L."/>
            <person name="Ma J."/>
        </authorList>
    </citation>
    <scope>NUCLEOTIDE SEQUENCE [LARGE SCALE GENOMIC DNA]</scope>
    <source>
        <strain evidence="6">KCTC 42875</strain>
    </source>
</reference>
<dbReference type="CDD" id="cd00383">
    <property type="entry name" value="trans_reg_C"/>
    <property type="match status" value="1"/>
</dbReference>
<dbReference type="InterPro" id="IPR036388">
    <property type="entry name" value="WH-like_DNA-bd_sf"/>
</dbReference>
<feature type="region of interest" description="Disordered" evidence="3">
    <location>
        <begin position="109"/>
        <end position="173"/>
    </location>
</feature>
<dbReference type="SMART" id="SM00862">
    <property type="entry name" value="Trans_reg_C"/>
    <property type="match status" value="1"/>
</dbReference>
<name>A0ABV7RWF8_9GAMM</name>
<feature type="domain" description="OmpR/PhoB-type" evidence="4">
    <location>
        <begin position="6"/>
        <end position="104"/>
    </location>
</feature>
<keyword evidence="1 2" id="KW-0238">DNA-binding</keyword>